<organism evidence="1 2">
    <name type="scientific">Stephania yunnanensis</name>
    <dbReference type="NCBI Taxonomy" id="152371"/>
    <lineage>
        <taxon>Eukaryota</taxon>
        <taxon>Viridiplantae</taxon>
        <taxon>Streptophyta</taxon>
        <taxon>Embryophyta</taxon>
        <taxon>Tracheophyta</taxon>
        <taxon>Spermatophyta</taxon>
        <taxon>Magnoliopsida</taxon>
        <taxon>Ranunculales</taxon>
        <taxon>Menispermaceae</taxon>
        <taxon>Menispermoideae</taxon>
        <taxon>Cissampelideae</taxon>
        <taxon>Stephania</taxon>
    </lineage>
</organism>
<dbReference type="EMBL" id="JBBNAF010000006">
    <property type="protein sequence ID" value="KAK9135894.1"/>
    <property type="molecule type" value="Genomic_DNA"/>
</dbReference>
<gene>
    <name evidence="1" type="ORF">Syun_015224</name>
</gene>
<dbReference type="AlphaFoldDB" id="A0AAP0PAE0"/>
<dbReference type="Proteomes" id="UP001420932">
    <property type="component" value="Unassembled WGS sequence"/>
</dbReference>
<reference evidence="1 2" key="1">
    <citation type="submission" date="2024-01" db="EMBL/GenBank/DDBJ databases">
        <title>Genome assemblies of Stephania.</title>
        <authorList>
            <person name="Yang L."/>
        </authorList>
    </citation>
    <scope>NUCLEOTIDE SEQUENCE [LARGE SCALE GENOMIC DNA]</scope>
    <source>
        <strain evidence="1">YNDBR</strain>
        <tissue evidence="1">Leaf</tissue>
    </source>
</reference>
<name>A0AAP0PAE0_9MAGN</name>
<sequence>MGKSGELKWVGVGFGDCEVGLEIGMDLVVVVVVVSAERERRVVWCCRDSREHPQVWR</sequence>
<evidence type="ECO:0000313" key="2">
    <source>
        <dbReference type="Proteomes" id="UP001420932"/>
    </source>
</evidence>
<comment type="caution">
    <text evidence="1">The sequence shown here is derived from an EMBL/GenBank/DDBJ whole genome shotgun (WGS) entry which is preliminary data.</text>
</comment>
<accession>A0AAP0PAE0</accession>
<evidence type="ECO:0000313" key="1">
    <source>
        <dbReference type="EMBL" id="KAK9135894.1"/>
    </source>
</evidence>
<protein>
    <submittedName>
        <fullName evidence="1">Uncharacterized protein</fullName>
    </submittedName>
</protein>
<proteinExistence type="predicted"/>
<keyword evidence="2" id="KW-1185">Reference proteome</keyword>